<evidence type="ECO:0000256" key="7">
    <source>
        <dbReference type="ARBA" id="ARBA00022833"/>
    </source>
</evidence>
<evidence type="ECO:0000313" key="19">
    <source>
        <dbReference type="Proteomes" id="UP001152798"/>
    </source>
</evidence>
<feature type="domain" description="RING-type" evidence="17">
    <location>
        <begin position="32"/>
        <end position="71"/>
    </location>
</feature>
<evidence type="ECO:0000256" key="3">
    <source>
        <dbReference type="ARBA" id="ARBA00022679"/>
    </source>
</evidence>
<evidence type="ECO:0000256" key="8">
    <source>
        <dbReference type="ARBA" id="ARBA00023015"/>
    </source>
</evidence>
<evidence type="ECO:0000256" key="11">
    <source>
        <dbReference type="ARBA" id="ARBA00076856"/>
    </source>
</evidence>
<dbReference type="OrthoDB" id="365379at2759"/>
<comment type="catalytic activity">
    <reaction evidence="1">
        <text>S-ubiquitinyl-[E2 ubiquitin-conjugating enzyme]-L-cysteine + [acceptor protein]-L-lysine = [E2 ubiquitin-conjugating enzyme]-L-cysteine + N(6)-ubiquitinyl-[acceptor protein]-L-lysine.</text>
        <dbReference type="EC" id="2.3.2.27"/>
    </reaction>
</comment>
<dbReference type="Pfam" id="PF13639">
    <property type="entry name" value="zf-RING_2"/>
    <property type="match status" value="1"/>
</dbReference>
<organism evidence="18 19">
    <name type="scientific">Nezara viridula</name>
    <name type="common">Southern green stink bug</name>
    <name type="synonym">Cimex viridulus</name>
    <dbReference type="NCBI Taxonomy" id="85310"/>
    <lineage>
        <taxon>Eukaryota</taxon>
        <taxon>Metazoa</taxon>
        <taxon>Ecdysozoa</taxon>
        <taxon>Arthropoda</taxon>
        <taxon>Hexapoda</taxon>
        <taxon>Insecta</taxon>
        <taxon>Pterygota</taxon>
        <taxon>Neoptera</taxon>
        <taxon>Paraneoptera</taxon>
        <taxon>Hemiptera</taxon>
        <taxon>Heteroptera</taxon>
        <taxon>Panheteroptera</taxon>
        <taxon>Pentatomomorpha</taxon>
        <taxon>Pentatomoidea</taxon>
        <taxon>Pentatomidae</taxon>
        <taxon>Pentatominae</taxon>
        <taxon>Nezara</taxon>
    </lineage>
</organism>
<dbReference type="EC" id="2.3.2.27" evidence="2"/>
<dbReference type="InterPro" id="IPR001841">
    <property type="entry name" value="Znf_RING"/>
</dbReference>
<evidence type="ECO:0000256" key="4">
    <source>
        <dbReference type="ARBA" id="ARBA00022723"/>
    </source>
</evidence>
<keyword evidence="7" id="KW-0862">Zinc</keyword>
<dbReference type="InterPro" id="IPR058746">
    <property type="entry name" value="Znf_RING-type_Topors"/>
</dbReference>
<feature type="compositionally biased region" description="Low complexity" evidence="16">
    <location>
        <begin position="449"/>
        <end position="486"/>
    </location>
</feature>
<feature type="compositionally biased region" description="Low complexity" evidence="16">
    <location>
        <begin position="401"/>
        <end position="410"/>
    </location>
</feature>
<name>A0A9P0H8J1_NEZVI</name>
<dbReference type="SUPFAM" id="SSF57850">
    <property type="entry name" value="RING/U-box"/>
    <property type="match status" value="1"/>
</dbReference>
<keyword evidence="3" id="KW-0808">Transferase</keyword>
<proteinExistence type="predicted"/>
<dbReference type="GO" id="GO:0000209">
    <property type="term" value="P:protein polyubiquitination"/>
    <property type="evidence" value="ECO:0007669"/>
    <property type="project" value="TreeGrafter"/>
</dbReference>
<dbReference type="PANTHER" id="PTHR46077">
    <property type="entry name" value="E3 UBIQUITIN-PROTEIN LIGASE TOPORS"/>
    <property type="match status" value="1"/>
</dbReference>
<feature type="compositionally biased region" description="Polar residues" evidence="16">
    <location>
        <begin position="411"/>
        <end position="420"/>
    </location>
</feature>
<dbReference type="CDD" id="cd16574">
    <property type="entry name" value="RING-HC_Topors"/>
    <property type="match status" value="1"/>
</dbReference>
<keyword evidence="8" id="KW-0805">Transcription regulation</keyword>
<dbReference type="GO" id="GO:0061630">
    <property type="term" value="F:ubiquitin protein ligase activity"/>
    <property type="evidence" value="ECO:0007669"/>
    <property type="project" value="UniProtKB-EC"/>
</dbReference>
<evidence type="ECO:0000256" key="5">
    <source>
        <dbReference type="ARBA" id="ARBA00022771"/>
    </source>
</evidence>
<evidence type="ECO:0000256" key="16">
    <source>
        <dbReference type="SAM" id="MobiDB-lite"/>
    </source>
</evidence>
<dbReference type="Gene3D" id="3.30.40.10">
    <property type="entry name" value="Zinc/RING finger domain, C3HC4 (zinc finger)"/>
    <property type="match status" value="1"/>
</dbReference>
<evidence type="ECO:0000313" key="18">
    <source>
        <dbReference type="EMBL" id="CAH1397381.1"/>
    </source>
</evidence>
<dbReference type="InterPro" id="IPR058745">
    <property type="entry name" value="PWI_Topors"/>
</dbReference>
<dbReference type="PROSITE" id="PS50089">
    <property type="entry name" value="ZF_RING_2"/>
    <property type="match status" value="1"/>
</dbReference>
<dbReference type="SMART" id="SM00184">
    <property type="entry name" value="RING"/>
    <property type="match status" value="1"/>
</dbReference>
<evidence type="ECO:0000256" key="9">
    <source>
        <dbReference type="ARBA" id="ARBA00023163"/>
    </source>
</evidence>
<dbReference type="PROSITE" id="PS00518">
    <property type="entry name" value="ZF_RING_1"/>
    <property type="match status" value="1"/>
</dbReference>
<evidence type="ECO:0000256" key="2">
    <source>
        <dbReference type="ARBA" id="ARBA00012483"/>
    </source>
</evidence>
<evidence type="ECO:0000256" key="6">
    <source>
        <dbReference type="ARBA" id="ARBA00022786"/>
    </source>
</evidence>
<accession>A0A9P0H8J1</accession>
<keyword evidence="4" id="KW-0479">Metal-binding</keyword>
<protein>
    <recommendedName>
        <fullName evidence="10">E3 ubiquitin-protein ligase Topors</fullName>
        <ecNumber evidence="2">2.3.2.27</ecNumber>
    </recommendedName>
    <alternativeName>
        <fullName evidence="11">RING-type E3 ubiquitin transferase Topors</fullName>
    </alternativeName>
    <alternativeName>
        <fullName evidence="13">SUMO1-protein E3 ligase Topors</fullName>
    </alternativeName>
    <alternativeName>
        <fullName evidence="12">Topoisomerase I-binding RING finger protein</fullName>
    </alternativeName>
    <alternativeName>
        <fullName evidence="14">Topoisomerase I-binding arginine/serine-rich protein</fullName>
    </alternativeName>
</protein>
<keyword evidence="9" id="KW-0804">Transcription</keyword>
<feature type="compositionally biased region" description="Basic residues" evidence="16">
    <location>
        <begin position="491"/>
        <end position="515"/>
    </location>
</feature>
<keyword evidence="5 15" id="KW-0863">Zinc-finger</keyword>
<evidence type="ECO:0000259" key="17">
    <source>
        <dbReference type="PROSITE" id="PS50089"/>
    </source>
</evidence>
<evidence type="ECO:0000256" key="10">
    <source>
        <dbReference type="ARBA" id="ARBA00071236"/>
    </source>
</evidence>
<dbReference type="Proteomes" id="UP001152798">
    <property type="component" value="Chromosome 3"/>
</dbReference>
<evidence type="ECO:0000256" key="15">
    <source>
        <dbReference type="PROSITE-ProRule" id="PRU00175"/>
    </source>
</evidence>
<evidence type="ECO:0000256" key="14">
    <source>
        <dbReference type="ARBA" id="ARBA00079184"/>
    </source>
</evidence>
<keyword evidence="6" id="KW-0833">Ubl conjugation pathway</keyword>
<sequence>MSETIGETSVLINPANLKSEPIDRPHSPESNCAICLEEFTNKSFTNSCLHQFCYNCLKEWSKIKPECPLCKQRFHTIIYNVRSLDDFEEYHVNAPNIEFDQTVFINFAFPPSPVPYSFRSAALDFRRNQIDFRQRMAVDAEVYPTMNTSSSMLYIREVNGLVRATDTIHPAALPLEHEFRPPNLGLSRYRRDIYRRGRWVRPAMSSRIRQSSPGFYRLNPAQTHRLVPWITRELNVLLDVSIDPQTLVQEILNLITLYPIQSRHFREAIRPHLGERTEHFVHEFYHFAISPHDIISYDIMAEYGPQDTRPHRLAREESSESDSDVEVVNILRANVPVGLDLSNHAGPSNVPTFTETVIEISDDSSNSDHEVEIVGMISPVTPETIVIESTDDEMNEPEVELNSNSLLNSSATKSNDSSMEQDFDPNQPCTSAPVIPNPFKSFAPVAKDTTTSSSSTSSTSSSSSSSSSSSPSSSVYSSSLSSVSDSEYGKKRSSHKRKKRKAVRHDKIKRRRRRARIESSSSEDDFPSKKMLNRRLKSVVIKPEDKSLSGSYSDSD</sequence>
<evidence type="ECO:0000256" key="1">
    <source>
        <dbReference type="ARBA" id="ARBA00000900"/>
    </source>
</evidence>
<evidence type="ECO:0000256" key="12">
    <source>
        <dbReference type="ARBA" id="ARBA00076940"/>
    </source>
</evidence>
<dbReference type="GO" id="GO:0008270">
    <property type="term" value="F:zinc ion binding"/>
    <property type="evidence" value="ECO:0007669"/>
    <property type="project" value="UniProtKB-KW"/>
</dbReference>
<dbReference type="EMBL" id="OV725079">
    <property type="protein sequence ID" value="CAH1397381.1"/>
    <property type="molecule type" value="Genomic_DNA"/>
</dbReference>
<evidence type="ECO:0000256" key="13">
    <source>
        <dbReference type="ARBA" id="ARBA00079040"/>
    </source>
</evidence>
<keyword evidence="19" id="KW-1185">Reference proteome</keyword>
<dbReference type="AlphaFoldDB" id="A0A9P0H8J1"/>
<dbReference type="PANTHER" id="PTHR46077:SF1">
    <property type="entry name" value="TOP1 BINDING ARGININE_SERINE RICH PROTEIN, E3 UBIQUITIN LIGASE"/>
    <property type="match status" value="1"/>
</dbReference>
<dbReference type="InterPro" id="IPR013083">
    <property type="entry name" value="Znf_RING/FYVE/PHD"/>
</dbReference>
<feature type="region of interest" description="Disordered" evidence="16">
    <location>
        <begin position="391"/>
        <end position="556"/>
    </location>
</feature>
<dbReference type="InterPro" id="IPR017907">
    <property type="entry name" value="Znf_RING_CS"/>
</dbReference>
<gene>
    <name evidence="18" type="ORF">NEZAVI_LOCUS7216</name>
</gene>
<dbReference type="Pfam" id="PF26084">
    <property type="entry name" value="PWI_Topors"/>
    <property type="match status" value="1"/>
</dbReference>
<dbReference type="GO" id="GO:0006513">
    <property type="term" value="P:protein monoubiquitination"/>
    <property type="evidence" value="ECO:0007669"/>
    <property type="project" value="TreeGrafter"/>
</dbReference>
<dbReference type="FunFam" id="3.30.40.10:FF:000136">
    <property type="entry name" value="E3 ubiquitin-protein ligase Topors"/>
    <property type="match status" value="1"/>
</dbReference>
<reference evidence="18" key="1">
    <citation type="submission" date="2022-01" db="EMBL/GenBank/DDBJ databases">
        <authorList>
            <person name="King R."/>
        </authorList>
    </citation>
    <scope>NUCLEOTIDE SEQUENCE</scope>
</reference>